<dbReference type="KEGG" id="nta:107826977"/>
<protein>
    <submittedName>
        <fullName evidence="4">Uncharacterized protein LOC107826977</fullName>
    </submittedName>
</protein>
<organism evidence="3 4">
    <name type="scientific">Nicotiana tabacum</name>
    <name type="common">Common tobacco</name>
    <dbReference type="NCBI Taxonomy" id="4097"/>
    <lineage>
        <taxon>Eukaryota</taxon>
        <taxon>Viridiplantae</taxon>
        <taxon>Streptophyta</taxon>
        <taxon>Embryophyta</taxon>
        <taxon>Tracheophyta</taxon>
        <taxon>Spermatophyta</taxon>
        <taxon>Magnoliopsida</taxon>
        <taxon>eudicotyledons</taxon>
        <taxon>Gunneridae</taxon>
        <taxon>Pentapetalae</taxon>
        <taxon>asterids</taxon>
        <taxon>lamiids</taxon>
        <taxon>Solanales</taxon>
        <taxon>Solanaceae</taxon>
        <taxon>Nicotianoideae</taxon>
        <taxon>Nicotianeae</taxon>
        <taxon>Nicotiana</taxon>
    </lineage>
</organism>
<keyword evidence="3" id="KW-1185">Reference proteome</keyword>
<proteinExistence type="predicted"/>
<sequence>MAEKCLLMTSLAILVCHPSSTIRCFKPKGNSTSPKKEKNPSSPPQKTSSNPLENKGISKSRKVLVFNSCTNLCDSPKLNVHKPLKLLEEIVEGKPSKTIVEAIFRSGWKRGVGYTIEKILKVNHSEKVCESFEECKKMVNSRSTRSSSKRQAERVFYHGATITCSLGVHKCPRICSKKSCGLCKIIGQNYGNEKTNWPESLSTSSWSAHRKIVKQFGDHGVSKNAIIVSRVIASCRGENKGELNSIKVKRNQFDGTKEVNILNPRAILPCFVIIYSLS</sequence>
<reference evidence="3" key="1">
    <citation type="journal article" date="2014" name="Nat. Commun.">
        <title>The tobacco genome sequence and its comparison with those of tomato and potato.</title>
        <authorList>
            <person name="Sierro N."/>
            <person name="Battey J.N."/>
            <person name="Ouadi S."/>
            <person name="Bakaher N."/>
            <person name="Bovet L."/>
            <person name="Willig A."/>
            <person name="Goepfert S."/>
            <person name="Peitsch M.C."/>
            <person name="Ivanov N.V."/>
        </authorList>
    </citation>
    <scope>NUCLEOTIDE SEQUENCE [LARGE SCALE GENOMIC DNA]</scope>
</reference>
<dbReference type="GeneID" id="107826977"/>
<dbReference type="PaxDb" id="4097-A0A1S4D8H7"/>
<reference evidence="4" key="2">
    <citation type="submission" date="2025-08" db="UniProtKB">
        <authorList>
            <consortium name="RefSeq"/>
        </authorList>
    </citation>
    <scope>IDENTIFICATION</scope>
    <source>
        <tissue evidence="4">Leaf</tissue>
    </source>
</reference>
<keyword evidence="2" id="KW-0732">Signal</keyword>
<name>A0A1S4D8H7_TOBAC</name>
<dbReference type="AlphaFoldDB" id="A0A1S4D8H7"/>
<dbReference type="OMA" id="PRICSKK"/>
<feature type="region of interest" description="Disordered" evidence="1">
    <location>
        <begin position="27"/>
        <end position="55"/>
    </location>
</feature>
<feature type="signal peptide" evidence="2">
    <location>
        <begin position="1"/>
        <end position="21"/>
    </location>
</feature>
<accession>A0A1S4D8H7</accession>
<dbReference type="PANTHER" id="PTHR31681:SF51">
    <property type="entry name" value="PARP CATALYTIC DOMAIN-CONTAINING PROTEIN"/>
    <property type="match status" value="1"/>
</dbReference>
<evidence type="ECO:0000256" key="1">
    <source>
        <dbReference type="SAM" id="MobiDB-lite"/>
    </source>
</evidence>
<dbReference type="STRING" id="4097.A0A1S4D8H7"/>
<gene>
    <name evidence="4" type="primary">LOC107826977</name>
</gene>
<dbReference type="Proteomes" id="UP000790787">
    <property type="component" value="Chromosome 10"/>
</dbReference>
<dbReference type="OrthoDB" id="9514740at2759"/>
<feature type="chain" id="PRO_5010179124" evidence="2">
    <location>
        <begin position="22"/>
        <end position="278"/>
    </location>
</feature>
<evidence type="ECO:0000313" key="3">
    <source>
        <dbReference type="Proteomes" id="UP000790787"/>
    </source>
</evidence>
<dbReference type="RefSeq" id="XP_016509509.1">
    <property type="nucleotide sequence ID" value="XM_016654023.1"/>
</dbReference>
<dbReference type="PANTHER" id="PTHR31681">
    <property type="entry name" value="C2H2-LIKE ZINC FINGER PROTEIN"/>
    <property type="match status" value="1"/>
</dbReference>
<evidence type="ECO:0000256" key="2">
    <source>
        <dbReference type="SAM" id="SignalP"/>
    </source>
</evidence>
<evidence type="ECO:0000313" key="4">
    <source>
        <dbReference type="RefSeq" id="XP_016509509.1"/>
    </source>
</evidence>